<proteinExistence type="predicted"/>
<reference evidence="1 2" key="1">
    <citation type="submission" date="2017-09" db="EMBL/GenBank/DDBJ databases">
        <title>Large-scale bioinformatics analysis of Bacillus genomes uncovers conserved roles of natural products in bacterial physiology.</title>
        <authorList>
            <consortium name="Agbiome Team Llc"/>
            <person name="Bleich R.M."/>
            <person name="Grubbs K.J."/>
            <person name="Santa Maria K.C."/>
            <person name="Allen S.E."/>
            <person name="Farag S."/>
            <person name="Shank E.A."/>
            <person name="Bowers A."/>
        </authorList>
    </citation>
    <scope>NUCLEOTIDE SEQUENCE [LARGE SCALE GENOMIC DNA]</scope>
    <source>
        <strain evidence="1 2">AFS083043</strain>
    </source>
</reference>
<dbReference type="EMBL" id="NUWN01000042">
    <property type="protein sequence ID" value="PFK41989.1"/>
    <property type="molecule type" value="Genomic_DNA"/>
</dbReference>
<accession>A0A2B0MMB0</accession>
<evidence type="ECO:0000313" key="2">
    <source>
        <dbReference type="Proteomes" id="UP000242656"/>
    </source>
</evidence>
<sequence length="89" mass="11060">MWLLFDVIVDIILFYPRNDAKLKYHIAQLSEQKWFRNVHEDTRYTEIIWNNRKIKRLILSTSNMKLLIKSKEKQKELLQIIHSEYEKRR</sequence>
<comment type="caution">
    <text evidence="1">The sequence shown here is derived from an EMBL/GenBank/DDBJ whole genome shotgun (WGS) entry which is preliminary data.</text>
</comment>
<organism evidence="1 2">
    <name type="scientific">Bacillus cereus</name>
    <dbReference type="NCBI Taxonomy" id="1396"/>
    <lineage>
        <taxon>Bacteria</taxon>
        <taxon>Bacillati</taxon>
        <taxon>Bacillota</taxon>
        <taxon>Bacilli</taxon>
        <taxon>Bacillales</taxon>
        <taxon>Bacillaceae</taxon>
        <taxon>Bacillus</taxon>
        <taxon>Bacillus cereus group</taxon>
    </lineage>
</organism>
<evidence type="ECO:0000313" key="1">
    <source>
        <dbReference type="EMBL" id="PFK41989.1"/>
    </source>
</evidence>
<dbReference type="AlphaFoldDB" id="A0A2B0MMB0"/>
<protein>
    <recommendedName>
        <fullName evidence="3">Group-specific protein</fullName>
    </recommendedName>
</protein>
<dbReference type="Proteomes" id="UP000242656">
    <property type="component" value="Unassembled WGS sequence"/>
</dbReference>
<evidence type="ECO:0008006" key="3">
    <source>
        <dbReference type="Google" id="ProtNLM"/>
    </source>
</evidence>
<dbReference type="RefSeq" id="WP_098490989.1">
    <property type="nucleotide sequence ID" value="NZ_NUWN01000042.1"/>
</dbReference>
<gene>
    <name evidence="1" type="ORF">COI93_12020</name>
</gene>
<name>A0A2B0MMB0_BACCE</name>